<dbReference type="Gene3D" id="3.10.590.10">
    <property type="entry name" value="ph1033 like domains"/>
    <property type="match status" value="1"/>
</dbReference>
<dbReference type="PANTHER" id="PTHR14087">
    <property type="entry name" value="THYMOCYTE NUCLEAR PROTEIN 1"/>
    <property type="match status" value="1"/>
</dbReference>
<accession>A0A2Z4AQX5</accession>
<evidence type="ECO:0000313" key="2">
    <source>
        <dbReference type="EMBL" id="AWT60372.1"/>
    </source>
</evidence>
<dbReference type="KEGG" id="mtar:DF168_01580"/>
<name>A0A2Z4AQX5_9BACT</name>
<feature type="domain" description="EVE" evidence="1">
    <location>
        <begin position="4"/>
        <end position="154"/>
    </location>
</feature>
<dbReference type="InterPro" id="IPR052181">
    <property type="entry name" value="5hmC_binding"/>
</dbReference>
<dbReference type="Pfam" id="PF01878">
    <property type="entry name" value="EVE"/>
    <property type="match status" value="1"/>
</dbReference>
<dbReference type="SUPFAM" id="SSF88697">
    <property type="entry name" value="PUA domain-like"/>
    <property type="match status" value="1"/>
</dbReference>
<reference evidence="2 3" key="1">
    <citation type="submission" date="2018-06" db="EMBL/GenBank/DDBJ databases">
        <title>Draft Genome Sequence of a Novel Marine Bacterium Related to the Verrucomicrobia.</title>
        <authorList>
            <person name="Vosseberg J."/>
            <person name="Martijn J."/>
            <person name="Ettema T.J.G."/>
        </authorList>
    </citation>
    <scope>NUCLEOTIDE SEQUENCE [LARGE SCALE GENOMIC DNA]</scope>
    <source>
        <strain evidence="2">TARA_B100001123</strain>
    </source>
</reference>
<dbReference type="CDD" id="cd21133">
    <property type="entry name" value="EVE"/>
    <property type="match status" value="1"/>
</dbReference>
<dbReference type="InterPro" id="IPR047197">
    <property type="entry name" value="THYN1-like_EVE"/>
</dbReference>
<evidence type="ECO:0000313" key="3">
    <source>
        <dbReference type="Proteomes" id="UP000247465"/>
    </source>
</evidence>
<sequence length="163" mass="18984">MARQYWLMKCELEECSFDELKTDRPNSTGKWRGVRNYQARNFIRDEMKKGDLVLFYQSNCKSPGIPGIAEVVKEAYPDPYAFDPDSNYYDEESTPDKPRWYSVDVQWKKAFRKYVSLSDIKARGSLAKMRVVQRWQRLSIQPVTKTHFDTVCKMGGLGGCSKV</sequence>
<proteinExistence type="predicted"/>
<dbReference type="InterPro" id="IPR002740">
    <property type="entry name" value="EVE_domain"/>
</dbReference>
<dbReference type="AlphaFoldDB" id="A0A2Z4AQX5"/>
<dbReference type="InterPro" id="IPR015947">
    <property type="entry name" value="PUA-like_sf"/>
</dbReference>
<gene>
    <name evidence="2" type="ORF">DF168_01580</name>
</gene>
<evidence type="ECO:0000259" key="1">
    <source>
        <dbReference type="Pfam" id="PF01878"/>
    </source>
</evidence>
<protein>
    <recommendedName>
        <fullName evidence="1">EVE domain-containing protein</fullName>
    </recommendedName>
</protein>
<dbReference type="PANTHER" id="PTHR14087:SF7">
    <property type="entry name" value="THYMOCYTE NUCLEAR PROTEIN 1"/>
    <property type="match status" value="1"/>
</dbReference>
<dbReference type="EMBL" id="CP029803">
    <property type="protein sequence ID" value="AWT60372.1"/>
    <property type="molecule type" value="Genomic_DNA"/>
</dbReference>
<dbReference type="Proteomes" id="UP000247465">
    <property type="component" value="Chromosome"/>
</dbReference>
<organism evidence="2 3">
    <name type="scientific">Candidatus Moanibacter tarae</name>
    <dbReference type="NCBI Taxonomy" id="2200854"/>
    <lineage>
        <taxon>Bacteria</taxon>
        <taxon>Pseudomonadati</taxon>
        <taxon>Verrucomicrobiota</taxon>
        <taxon>Opitutia</taxon>
        <taxon>Puniceicoccales</taxon>
        <taxon>Puniceicoccales incertae sedis</taxon>
        <taxon>Candidatus Moanibacter</taxon>
    </lineage>
</organism>